<dbReference type="Gene3D" id="1.20.1740.10">
    <property type="entry name" value="Amino acid/polyamine transporter I"/>
    <property type="match status" value="1"/>
</dbReference>
<feature type="transmembrane region" description="Helical" evidence="7">
    <location>
        <begin position="249"/>
        <end position="269"/>
    </location>
</feature>
<organism evidence="8 9">
    <name type="scientific">Kitasatospora indigofera</name>
    <dbReference type="NCBI Taxonomy" id="67307"/>
    <lineage>
        <taxon>Bacteria</taxon>
        <taxon>Bacillati</taxon>
        <taxon>Actinomycetota</taxon>
        <taxon>Actinomycetes</taxon>
        <taxon>Kitasatosporales</taxon>
        <taxon>Streptomycetaceae</taxon>
        <taxon>Kitasatospora</taxon>
    </lineage>
</organism>
<dbReference type="PIRSF" id="PIRSF006060">
    <property type="entry name" value="AA_transporter"/>
    <property type="match status" value="1"/>
</dbReference>
<feature type="transmembrane region" description="Helical" evidence="7">
    <location>
        <begin position="392"/>
        <end position="414"/>
    </location>
</feature>
<feature type="transmembrane region" description="Helical" evidence="7">
    <location>
        <begin position="290"/>
        <end position="312"/>
    </location>
</feature>
<dbReference type="GO" id="GO:0005886">
    <property type="term" value="C:plasma membrane"/>
    <property type="evidence" value="ECO:0007669"/>
    <property type="project" value="UniProtKB-SubCell"/>
</dbReference>
<evidence type="ECO:0000256" key="6">
    <source>
        <dbReference type="SAM" id="MobiDB-lite"/>
    </source>
</evidence>
<proteinExistence type="predicted"/>
<protein>
    <submittedName>
        <fullName evidence="8">Amino acid transporter</fullName>
    </submittedName>
</protein>
<feature type="region of interest" description="Disordered" evidence="6">
    <location>
        <begin position="1"/>
        <end position="44"/>
    </location>
</feature>
<evidence type="ECO:0000256" key="3">
    <source>
        <dbReference type="ARBA" id="ARBA00022692"/>
    </source>
</evidence>
<dbReference type="GO" id="GO:0022857">
    <property type="term" value="F:transmembrane transporter activity"/>
    <property type="evidence" value="ECO:0007669"/>
    <property type="project" value="InterPro"/>
</dbReference>
<keyword evidence="9" id="KW-1185">Reference proteome</keyword>
<feature type="transmembrane region" description="Helical" evidence="7">
    <location>
        <begin position="53"/>
        <end position="77"/>
    </location>
</feature>
<feature type="transmembrane region" description="Helical" evidence="7">
    <location>
        <begin position="208"/>
        <end position="229"/>
    </location>
</feature>
<dbReference type="Pfam" id="PF13520">
    <property type="entry name" value="AA_permease_2"/>
    <property type="match status" value="1"/>
</dbReference>
<feature type="transmembrane region" description="Helical" evidence="7">
    <location>
        <begin position="134"/>
        <end position="158"/>
    </location>
</feature>
<gene>
    <name evidence="8" type="ORF">GCM10018781_31440</name>
</gene>
<keyword evidence="5 7" id="KW-0472">Membrane</keyword>
<dbReference type="EMBL" id="BNBO01000014">
    <property type="protein sequence ID" value="GHH70903.1"/>
    <property type="molecule type" value="Genomic_DNA"/>
</dbReference>
<dbReference type="InterPro" id="IPR050367">
    <property type="entry name" value="APC_superfamily"/>
</dbReference>
<accession>A0A919KSI5</accession>
<comment type="caution">
    <text evidence="8">The sequence shown here is derived from an EMBL/GenBank/DDBJ whole genome shotgun (WGS) entry which is preliminary data.</text>
</comment>
<dbReference type="PANTHER" id="PTHR42770">
    <property type="entry name" value="AMINO ACID TRANSPORTER-RELATED"/>
    <property type="match status" value="1"/>
</dbReference>
<dbReference type="PANTHER" id="PTHR42770:SF16">
    <property type="entry name" value="AMINO ACID PERMEASE"/>
    <property type="match status" value="1"/>
</dbReference>
<feature type="transmembrane region" description="Helical" evidence="7">
    <location>
        <begin position="178"/>
        <end position="196"/>
    </location>
</feature>
<keyword evidence="4 7" id="KW-1133">Transmembrane helix</keyword>
<evidence type="ECO:0000256" key="2">
    <source>
        <dbReference type="ARBA" id="ARBA00022475"/>
    </source>
</evidence>
<feature type="transmembrane region" description="Helical" evidence="7">
    <location>
        <begin position="426"/>
        <end position="445"/>
    </location>
</feature>
<feature type="compositionally biased region" description="Polar residues" evidence="6">
    <location>
        <begin position="1"/>
        <end position="15"/>
    </location>
</feature>
<dbReference type="Proteomes" id="UP000617734">
    <property type="component" value="Unassembled WGS sequence"/>
</dbReference>
<feature type="transmembrane region" description="Helical" evidence="7">
    <location>
        <begin position="457"/>
        <end position="478"/>
    </location>
</feature>
<feature type="transmembrane region" description="Helical" evidence="7">
    <location>
        <begin position="83"/>
        <end position="105"/>
    </location>
</feature>
<keyword evidence="3 7" id="KW-0812">Transmembrane</keyword>
<feature type="transmembrane region" description="Helical" evidence="7">
    <location>
        <begin position="490"/>
        <end position="515"/>
    </location>
</feature>
<dbReference type="AlphaFoldDB" id="A0A919KSI5"/>
<reference evidence="8" key="1">
    <citation type="journal article" date="2014" name="Int. J. Syst. Evol. Microbiol.">
        <title>Complete genome sequence of Corynebacterium casei LMG S-19264T (=DSM 44701T), isolated from a smear-ripened cheese.</title>
        <authorList>
            <consortium name="US DOE Joint Genome Institute (JGI-PGF)"/>
            <person name="Walter F."/>
            <person name="Albersmeier A."/>
            <person name="Kalinowski J."/>
            <person name="Ruckert C."/>
        </authorList>
    </citation>
    <scope>NUCLEOTIDE SEQUENCE</scope>
    <source>
        <strain evidence="8">JCM 4646</strain>
    </source>
</reference>
<evidence type="ECO:0000256" key="4">
    <source>
        <dbReference type="ARBA" id="ARBA00022989"/>
    </source>
</evidence>
<evidence type="ECO:0000313" key="8">
    <source>
        <dbReference type="EMBL" id="GHH70903.1"/>
    </source>
</evidence>
<keyword evidence="2" id="KW-1003">Cell membrane</keyword>
<evidence type="ECO:0000256" key="1">
    <source>
        <dbReference type="ARBA" id="ARBA00004651"/>
    </source>
</evidence>
<feature type="transmembrane region" description="Helical" evidence="7">
    <location>
        <begin position="345"/>
        <end position="371"/>
    </location>
</feature>
<evidence type="ECO:0000313" key="9">
    <source>
        <dbReference type="Proteomes" id="UP000617734"/>
    </source>
</evidence>
<evidence type="ECO:0000256" key="7">
    <source>
        <dbReference type="SAM" id="Phobius"/>
    </source>
</evidence>
<name>A0A919KSI5_9ACTN</name>
<reference evidence="8" key="2">
    <citation type="submission" date="2020-09" db="EMBL/GenBank/DDBJ databases">
        <authorList>
            <person name="Sun Q."/>
            <person name="Ohkuma M."/>
        </authorList>
    </citation>
    <scope>NUCLEOTIDE SEQUENCE</scope>
    <source>
        <strain evidence="8">JCM 4646</strain>
    </source>
</reference>
<sequence length="539" mass="56204">MVDQQLSEHGSSGRATTPVLPTGVPAIGTTGDLPGPGPAPGAAGDKGLRGNSVGLLSSVVLGVSTVAPVYCLTATLGPTVTAVGVRMPAVFLAGFLPMLLVAFAYKELNKAFPDCGTSFTWTVKAFGPRIGWMAGWGLTVATIIVLSNLAGVATDFLYLMLGETTGSDAVARLGDNTAVHLLTVVALIAGATAMSYRGMTATKWFQYSLVGLQLAVLLLFAGIAIVKAAAGDLPHSVGFSPSWLNPLEVGSFSAFTAGLSLSIFMYWGWDTCLTMNEETLGSAKTPGRAAMISMVTLVTSYLLVAVAAQMFAGVGSTGTGLGNPETADNVFAALARPVLGTPWSILLFLAVVASAAASLQTTFIPVARTLLAMSAYKAVPPRFGSVHPKHRTPGYATVAAGVATAGFYVGMTLISDHVVEDTIKALGLMICFYYALTAFACVWYFRRELRRSLRDLVLKGLAPLLGGLLLAGVFLKTLTDAWDTGYGGGAVLGMGSVFVIGVGILLLGAVLMVWYSVYRPEFFRGETLRKDTPALVVED</sequence>
<comment type="subcellular location">
    <subcellularLocation>
        <location evidence="1">Cell membrane</location>
        <topology evidence="1">Multi-pass membrane protein</topology>
    </subcellularLocation>
</comment>
<dbReference type="InterPro" id="IPR002293">
    <property type="entry name" value="AA/rel_permease1"/>
</dbReference>
<evidence type="ECO:0000256" key="5">
    <source>
        <dbReference type="ARBA" id="ARBA00023136"/>
    </source>
</evidence>